<evidence type="ECO:0000313" key="1">
    <source>
        <dbReference type="EMBL" id="SKA02392.1"/>
    </source>
</evidence>
<protein>
    <submittedName>
        <fullName evidence="1">Phage major capsid protein, HK97 family</fullName>
    </submittedName>
</protein>
<sequence>MTTKIADVIIPEVFNPYVVQKTMELSAIFGSGIVQRTAEFDRLASSGAKTINMPYWTDLTGADEVLSDTGALTPGKIGTDQDVATILRRGKAWGANDLAANLAGDDPMRVIGDLVASYWARRYQATLISVLKGVFASASMNSNKLDISGLTGGAEKISASSFIDAVQLLGDAKDQLTAVIMHSAVEAALAKQNLIQYIQPSTASPQVPTYMGKRVIVDDSCPASAGVYTTYIFGAGAIAYGEGNPVGFVPTETDRDSLAGEDYLINRRTFILHPRGVKWVGTPAGSSPSNAELETGTNWQRVYEPKAIRMVAFIHKI</sequence>
<name>A0A1T4QF84_9FIRM</name>
<organism evidence="1 2">
    <name type="scientific">Carboxydocella sporoproducens DSM 16521</name>
    <dbReference type="NCBI Taxonomy" id="1121270"/>
    <lineage>
        <taxon>Bacteria</taxon>
        <taxon>Bacillati</taxon>
        <taxon>Bacillota</taxon>
        <taxon>Clostridia</taxon>
        <taxon>Eubacteriales</taxon>
        <taxon>Clostridiales Family XVI. Incertae Sedis</taxon>
        <taxon>Carboxydocella</taxon>
    </lineage>
</organism>
<dbReference type="EMBL" id="FUXM01000018">
    <property type="protein sequence ID" value="SKA02392.1"/>
    <property type="molecule type" value="Genomic_DNA"/>
</dbReference>
<accession>A0A1T4QF84</accession>
<proteinExistence type="predicted"/>
<keyword evidence="2" id="KW-1185">Reference proteome</keyword>
<dbReference type="InterPro" id="IPR045404">
    <property type="entry name" value="Gp13-like"/>
</dbReference>
<dbReference type="OrthoDB" id="6440753at2"/>
<dbReference type="RefSeq" id="WP_078665698.1">
    <property type="nucleotide sequence ID" value="NZ_FUXM01000018.1"/>
</dbReference>
<reference evidence="2" key="1">
    <citation type="submission" date="2017-02" db="EMBL/GenBank/DDBJ databases">
        <authorList>
            <person name="Varghese N."/>
            <person name="Submissions S."/>
        </authorList>
    </citation>
    <scope>NUCLEOTIDE SEQUENCE [LARGE SCALE GENOMIC DNA]</scope>
    <source>
        <strain evidence="2">DSM 16521</strain>
    </source>
</reference>
<dbReference type="AlphaFoldDB" id="A0A1T4QF84"/>
<dbReference type="SUPFAM" id="SSF56563">
    <property type="entry name" value="Major capsid protein gp5"/>
    <property type="match status" value="1"/>
</dbReference>
<evidence type="ECO:0000313" key="2">
    <source>
        <dbReference type="Proteomes" id="UP000189933"/>
    </source>
</evidence>
<dbReference type="Pfam" id="PF20036">
    <property type="entry name" value="Gp13-like"/>
    <property type="match status" value="1"/>
</dbReference>
<gene>
    <name evidence="1" type="ORF">SAMN02745885_01649</name>
</gene>
<dbReference type="Proteomes" id="UP000189933">
    <property type="component" value="Unassembled WGS sequence"/>
</dbReference>